<sequence>MAITDSQKVDYLFKKIGYSIAKTANSTVKSPSNETIASPLVIRGDTIWQQGGTIPATQPGSTTGYVTVYNDSGSNTVQCTADGTAPTNQTWKTNLSNWIDPSFGATYQVKVYLDTTGALAPQSTGTQLFPDGTGNNDEWFFDYSAGVLNFIGTSLPSNSFTGKSIFIVGARYTGPVGVTTYNSMNIGNLTITGNNISSSSGNVTIAANLFVTGNTTLAGYSDITIFDSIINLHTQANLDPWTTNDGKDIGIKMHYYDGTDSHAGLVRANDSGYLEWYARGIEGYGNVFQGNAYGTIKTGELWLSNSTSSISTTSGALRVNGGAGIQGNLFVGNTAHATNVHVLGTTDSTQIGTGAAVIEGGMSVRANVFAGNINSTFYGNVNTNYITPYTNTVVSFSGHSAVGLPVGDTSNRPAGQPGYLRYNVDTNSIEYYSGSAWTPVTNTVTDQQITPDGVNDTYTLDQEATTVGIVVSINGIVQRPTTAYTVHDTNQITFTETPLDTDIIDIRFLGATVTMNMTLSDDLVVSGNVTLSGILSAPQVTKTSTSPGTVGQVCWDADYIYICTAANTWKRSALTGGIF</sequence>
<protein>
    <submittedName>
        <fullName evidence="1">Uncharacterized protein</fullName>
    </submittedName>
</protein>
<gene>
    <name evidence="1" type="ORF">UFOVP190_85</name>
</gene>
<proteinExistence type="predicted"/>
<evidence type="ECO:0000313" key="1">
    <source>
        <dbReference type="EMBL" id="CAB5214390.1"/>
    </source>
</evidence>
<reference evidence="1" key="1">
    <citation type="submission" date="2020-05" db="EMBL/GenBank/DDBJ databases">
        <authorList>
            <person name="Chiriac C."/>
            <person name="Salcher M."/>
            <person name="Ghai R."/>
            <person name="Kavagutti S V."/>
        </authorList>
    </citation>
    <scope>NUCLEOTIDE SEQUENCE</scope>
</reference>
<organism evidence="1">
    <name type="scientific">uncultured Caudovirales phage</name>
    <dbReference type="NCBI Taxonomy" id="2100421"/>
    <lineage>
        <taxon>Viruses</taxon>
        <taxon>Duplodnaviria</taxon>
        <taxon>Heunggongvirae</taxon>
        <taxon>Uroviricota</taxon>
        <taxon>Caudoviricetes</taxon>
        <taxon>Peduoviridae</taxon>
        <taxon>Maltschvirus</taxon>
        <taxon>Maltschvirus maltsch</taxon>
    </lineage>
</organism>
<name>A0A6J7WK73_9CAUD</name>
<accession>A0A6J7WK73</accession>
<dbReference type="EMBL" id="LR798243">
    <property type="protein sequence ID" value="CAB5214390.1"/>
    <property type="molecule type" value="Genomic_DNA"/>
</dbReference>